<protein>
    <submittedName>
        <fullName evidence="1">DUF2268 domain-containing protein</fullName>
    </submittedName>
</protein>
<dbReference type="Proteomes" id="UP001199816">
    <property type="component" value="Unassembled WGS sequence"/>
</dbReference>
<dbReference type="InterPro" id="IPR019853">
    <property type="entry name" value="GldB-like"/>
</dbReference>
<evidence type="ECO:0000313" key="2">
    <source>
        <dbReference type="Proteomes" id="UP001199816"/>
    </source>
</evidence>
<name>A0ABS8PKH4_9BACT</name>
<reference evidence="1 2" key="1">
    <citation type="submission" date="2021-11" db="EMBL/GenBank/DDBJ databases">
        <title>Genomic of Niabella pedocola.</title>
        <authorList>
            <person name="Wu T."/>
        </authorList>
    </citation>
    <scope>NUCLEOTIDE SEQUENCE [LARGE SCALE GENOMIC DNA]</scope>
    <source>
        <strain evidence="1 2">JCM 31011</strain>
    </source>
</reference>
<gene>
    <name evidence="1" type="ORF">LQ567_01920</name>
</gene>
<keyword evidence="2" id="KW-1185">Reference proteome</keyword>
<dbReference type="Gene3D" id="1.25.40.10">
    <property type="entry name" value="Tetratricopeptide repeat domain"/>
    <property type="match status" value="1"/>
</dbReference>
<dbReference type="InterPro" id="IPR011990">
    <property type="entry name" value="TPR-like_helical_dom_sf"/>
</dbReference>
<dbReference type="EMBL" id="JAJNEC010000003">
    <property type="protein sequence ID" value="MCD2421501.1"/>
    <property type="molecule type" value="Genomic_DNA"/>
</dbReference>
<comment type="caution">
    <text evidence="1">The sequence shown here is derived from an EMBL/GenBank/DDBJ whole genome shotgun (WGS) entry which is preliminary data.</text>
</comment>
<dbReference type="NCBIfam" id="NF047558">
    <property type="entry name" value="TPR_END_plus"/>
    <property type="match status" value="1"/>
</dbReference>
<dbReference type="SUPFAM" id="SSF48452">
    <property type="entry name" value="TPR-like"/>
    <property type="match status" value="1"/>
</dbReference>
<proteinExistence type="predicted"/>
<dbReference type="Pfam" id="PF25594">
    <property type="entry name" value="GldB_lipo"/>
    <property type="match status" value="1"/>
</dbReference>
<evidence type="ECO:0000313" key="1">
    <source>
        <dbReference type="EMBL" id="MCD2421501.1"/>
    </source>
</evidence>
<dbReference type="RefSeq" id="WP_231002406.1">
    <property type="nucleotide sequence ID" value="NZ_JAJNEC010000003.1"/>
</dbReference>
<sequence length="427" mass="48394">MEASLRRISFFFLLLIHCYGMAQTTASLRSEEAAADSLFRLKKYSKAAAAYATAIDLADFKIKKAGLYYSLANAWALAGDKDNAFNALKQAINLGYDDKAHIENDKDLLMLHQQSGWASLLAGVPNASLLNDDPEKTAFRTDDIHRFWRAYDAALLDTANYARIFRLHYFDSASAGMEDYMAYKVNSIDDFIAHIRSAPVFYHSIRSATFQSDAFKQDFLASFKKLKALYPIAKFPDVYFVMGTFTSAGTVTRKGLLIGINQVSKTDSTYTGELSDRLKTRMNNISYLPNIIAHEAIHFQQDGMNSDDTTTLRSVIVEGMADFIGELISGATANPVLFSWAKGKEKAIWARFKKDMYQSRYSNWIANSKTSSPDNPPDQGYWIGYQICKSYYEKARDKKRAIYDMLHIRDYRQFLKQSGWEQKLAGM</sequence>
<organism evidence="1 2">
    <name type="scientific">Niabella pedocola</name>
    <dbReference type="NCBI Taxonomy" id="1752077"/>
    <lineage>
        <taxon>Bacteria</taxon>
        <taxon>Pseudomonadati</taxon>
        <taxon>Bacteroidota</taxon>
        <taxon>Chitinophagia</taxon>
        <taxon>Chitinophagales</taxon>
        <taxon>Chitinophagaceae</taxon>
        <taxon>Niabella</taxon>
    </lineage>
</organism>
<accession>A0ABS8PKH4</accession>